<dbReference type="Pfam" id="PF00111">
    <property type="entry name" value="Fer2"/>
    <property type="match status" value="1"/>
</dbReference>
<reference evidence="5" key="1">
    <citation type="submission" date="2021-01" db="EMBL/GenBank/DDBJ databases">
        <authorList>
            <person name="Corre E."/>
            <person name="Pelletier E."/>
            <person name="Niang G."/>
            <person name="Scheremetjew M."/>
            <person name="Finn R."/>
            <person name="Kale V."/>
            <person name="Holt S."/>
            <person name="Cochrane G."/>
            <person name="Meng A."/>
            <person name="Brown T."/>
            <person name="Cohen L."/>
        </authorList>
    </citation>
    <scope>NUCLEOTIDE SEQUENCE</scope>
    <source>
        <strain evidence="5">SPMC142</strain>
    </source>
</reference>
<dbReference type="GO" id="GO:0051537">
    <property type="term" value="F:2 iron, 2 sulfur cluster binding"/>
    <property type="evidence" value="ECO:0007669"/>
    <property type="project" value="UniProtKB-KW"/>
</dbReference>
<dbReference type="SUPFAM" id="SSF54292">
    <property type="entry name" value="2Fe-2S ferredoxin-like"/>
    <property type="match status" value="1"/>
</dbReference>
<keyword evidence="1" id="KW-0408">Iron</keyword>
<sequence length="223" mass="23662">MASQPAVLLLLVGALCGGARALAAGRLAPGTAHRTRAISMKDWSRRATLAEKEGGADILGAAGVGLTGTIPVVFRQGNDTLTTMATAGQPLSSVAAQAGQYIKYKCRKGECGTCAVRVDGQWIKTCSVSIPFVPEGESYEVFVRGTMVKPSKSSRFFSFKSFIAGFRNNFLGMVGFVKEGPLSRKGKENFSERINAERELAAKVAARKAARARGEGSDKIKAR</sequence>
<keyword evidence="1" id="KW-0001">2Fe-2S</keyword>
<evidence type="ECO:0000256" key="3">
    <source>
        <dbReference type="SAM" id="SignalP"/>
    </source>
</evidence>
<dbReference type="CDD" id="cd00207">
    <property type="entry name" value="fer2"/>
    <property type="match status" value="1"/>
</dbReference>
<evidence type="ECO:0000313" key="5">
    <source>
        <dbReference type="EMBL" id="CAE0526808.1"/>
    </source>
</evidence>
<proteinExistence type="predicted"/>
<feature type="signal peptide" evidence="3">
    <location>
        <begin position="1"/>
        <end position="21"/>
    </location>
</feature>
<dbReference type="Gene3D" id="3.10.20.30">
    <property type="match status" value="1"/>
</dbReference>
<keyword evidence="1" id="KW-0479">Metal-binding</keyword>
<feature type="chain" id="PRO_5031370026" description="2Fe-2S ferredoxin-type domain-containing protein" evidence="3">
    <location>
        <begin position="22"/>
        <end position="223"/>
    </location>
</feature>
<dbReference type="InterPro" id="IPR012675">
    <property type="entry name" value="Beta-grasp_dom_sf"/>
</dbReference>
<keyword evidence="2" id="KW-0411">Iron-sulfur</keyword>
<keyword evidence="3" id="KW-0732">Signal</keyword>
<feature type="domain" description="2Fe-2S ferredoxin-type" evidence="4">
    <location>
        <begin position="80"/>
        <end position="122"/>
    </location>
</feature>
<dbReference type="InterPro" id="IPR006058">
    <property type="entry name" value="2Fe2S_fd_BS"/>
</dbReference>
<dbReference type="EMBL" id="HBIQ01013182">
    <property type="protein sequence ID" value="CAE0526808.1"/>
    <property type="molecule type" value="Transcribed_RNA"/>
</dbReference>
<accession>A0A7S3RJY9</accession>
<dbReference type="AlphaFoldDB" id="A0A7S3RJY9"/>
<gene>
    <name evidence="5" type="ORF">SACU0126_LOCUS4186</name>
</gene>
<name>A0A7S3RJY9_9SPIT</name>
<evidence type="ECO:0000256" key="1">
    <source>
        <dbReference type="ARBA" id="ARBA00022714"/>
    </source>
</evidence>
<evidence type="ECO:0000259" key="4">
    <source>
        <dbReference type="Pfam" id="PF00111"/>
    </source>
</evidence>
<dbReference type="InterPro" id="IPR036010">
    <property type="entry name" value="2Fe-2S_ferredoxin-like_sf"/>
</dbReference>
<dbReference type="PROSITE" id="PS00197">
    <property type="entry name" value="2FE2S_FER_1"/>
    <property type="match status" value="1"/>
</dbReference>
<dbReference type="InterPro" id="IPR001041">
    <property type="entry name" value="2Fe-2S_ferredoxin-type"/>
</dbReference>
<protein>
    <recommendedName>
        <fullName evidence="4">2Fe-2S ferredoxin-type domain-containing protein</fullName>
    </recommendedName>
</protein>
<organism evidence="5">
    <name type="scientific">Strombidinopsis acuminata</name>
    <dbReference type="NCBI Taxonomy" id="141414"/>
    <lineage>
        <taxon>Eukaryota</taxon>
        <taxon>Sar</taxon>
        <taxon>Alveolata</taxon>
        <taxon>Ciliophora</taxon>
        <taxon>Intramacronucleata</taxon>
        <taxon>Spirotrichea</taxon>
        <taxon>Choreotrichia</taxon>
        <taxon>Choreotrichida</taxon>
        <taxon>Strombidinopsidae</taxon>
        <taxon>Strombidinopsis</taxon>
    </lineage>
</organism>
<evidence type="ECO:0000256" key="2">
    <source>
        <dbReference type="ARBA" id="ARBA00023014"/>
    </source>
</evidence>